<feature type="non-terminal residue" evidence="7">
    <location>
        <position position="1"/>
    </location>
</feature>
<evidence type="ECO:0000256" key="3">
    <source>
        <dbReference type="ARBA" id="ARBA00022833"/>
    </source>
</evidence>
<gene>
    <name evidence="7" type="ORF">Gorai_024679</name>
</gene>
<dbReference type="Pfam" id="PF00076">
    <property type="entry name" value="RRM_1"/>
    <property type="match status" value="1"/>
</dbReference>
<keyword evidence="4 5" id="KW-0694">RNA-binding</keyword>
<dbReference type="AlphaFoldDB" id="A0A7J8NZW9"/>
<dbReference type="InterPro" id="IPR012677">
    <property type="entry name" value="Nucleotide-bd_a/b_plait_sf"/>
</dbReference>
<keyword evidence="2" id="KW-0863">Zinc-finger</keyword>
<evidence type="ECO:0000313" key="8">
    <source>
        <dbReference type="Proteomes" id="UP000593578"/>
    </source>
</evidence>
<name>A0A7J8NZW9_GOSRA</name>
<keyword evidence="1" id="KW-0479">Metal-binding</keyword>
<keyword evidence="3" id="KW-0862">Zinc</keyword>
<dbReference type="InterPro" id="IPR000504">
    <property type="entry name" value="RRM_dom"/>
</dbReference>
<dbReference type="Proteomes" id="UP000593578">
    <property type="component" value="Unassembled WGS sequence"/>
</dbReference>
<evidence type="ECO:0000256" key="5">
    <source>
        <dbReference type="PROSITE-ProRule" id="PRU00176"/>
    </source>
</evidence>
<dbReference type="InterPro" id="IPR039171">
    <property type="entry name" value="Cwc2/Slt11"/>
</dbReference>
<evidence type="ECO:0000256" key="2">
    <source>
        <dbReference type="ARBA" id="ARBA00022771"/>
    </source>
</evidence>
<feature type="domain" description="RRM" evidence="6">
    <location>
        <begin position="5"/>
        <end position="77"/>
    </location>
</feature>
<dbReference type="GO" id="GO:0017070">
    <property type="term" value="F:U6 snRNA binding"/>
    <property type="evidence" value="ECO:0007669"/>
    <property type="project" value="TreeGrafter"/>
</dbReference>
<dbReference type="GO" id="GO:0071007">
    <property type="term" value="C:U2-type catalytic step 2 spliceosome"/>
    <property type="evidence" value="ECO:0007669"/>
    <property type="project" value="TreeGrafter"/>
</dbReference>
<dbReference type="PANTHER" id="PTHR14089">
    <property type="entry name" value="PRE-MRNA-SPLICING FACTOR RBM22"/>
    <property type="match status" value="1"/>
</dbReference>
<dbReference type="SUPFAM" id="SSF54928">
    <property type="entry name" value="RNA-binding domain, RBD"/>
    <property type="match status" value="1"/>
</dbReference>
<evidence type="ECO:0000256" key="1">
    <source>
        <dbReference type="ARBA" id="ARBA00022723"/>
    </source>
</evidence>
<dbReference type="SMART" id="SM00360">
    <property type="entry name" value="RRM"/>
    <property type="match status" value="1"/>
</dbReference>
<dbReference type="GO" id="GO:0000974">
    <property type="term" value="C:Prp19 complex"/>
    <property type="evidence" value="ECO:0007669"/>
    <property type="project" value="TreeGrafter"/>
</dbReference>
<dbReference type="GO" id="GO:0036002">
    <property type="term" value="F:pre-mRNA binding"/>
    <property type="evidence" value="ECO:0007669"/>
    <property type="project" value="TreeGrafter"/>
</dbReference>
<dbReference type="PANTHER" id="PTHR14089:SF6">
    <property type="entry name" value="PRE-MRNA-SPLICING FACTOR RBM22"/>
    <property type="match status" value="1"/>
</dbReference>
<accession>A0A7J8NZW9</accession>
<dbReference type="CDD" id="cd12224">
    <property type="entry name" value="RRM_RBM22"/>
    <property type="match status" value="1"/>
</dbReference>
<evidence type="ECO:0000259" key="6">
    <source>
        <dbReference type="PROSITE" id="PS50102"/>
    </source>
</evidence>
<dbReference type="GO" id="GO:0071006">
    <property type="term" value="C:U2-type catalytic step 1 spliceosome"/>
    <property type="evidence" value="ECO:0007669"/>
    <property type="project" value="TreeGrafter"/>
</dbReference>
<proteinExistence type="predicted"/>
<protein>
    <recommendedName>
        <fullName evidence="6">RRM domain-containing protein</fullName>
    </recommendedName>
</protein>
<dbReference type="EMBL" id="JABEZZ010000003">
    <property type="protein sequence ID" value="MBA0582537.1"/>
    <property type="molecule type" value="Genomic_DNA"/>
</dbReference>
<dbReference type="Gene3D" id="3.30.70.330">
    <property type="match status" value="1"/>
</dbReference>
<sequence length="160" mass="17625">DESIRTPYVGELDKRINEQDLRDNFAHGEIESIKMVLNKACAFVTYTTREGAEKVAEELSNKPVIKGLRLKLMWGKPEAPKLESETSEGAKQPATVAHSGMLPAAELVSTIWQSTTTNALLQYPTPTSARESLLPLHGFSKNGRTCSIQDSVFGLRLINP</sequence>
<dbReference type="GO" id="GO:0008270">
    <property type="term" value="F:zinc ion binding"/>
    <property type="evidence" value="ECO:0007669"/>
    <property type="project" value="UniProtKB-KW"/>
</dbReference>
<dbReference type="FunFam" id="3.30.70.330:FF:000476">
    <property type="entry name" value="Zinc finger CCCH domain-containing protein 4"/>
    <property type="match status" value="1"/>
</dbReference>
<evidence type="ECO:0000256" key="4">
    <source>
        <dbReference type="ARBA" id="ARBA00022884"/>
    </source>
</evidence>
<comment type="caution">
    <text evidence="7">The sequence shown here is derived from an EMBL/GenBank/DDBJ whole genome shotgun (WGS) entry which is preliminary data.</text>
</comment>
<reference evidence="7 8" key="1">
    <citation type="journal article" date="2019" name="Genome Biol. Evol.">
        <title>Insights into the evolution of the New World diploid cottons (Gossypium, subgenus Houzingenia) based on genome sequencing.</title>
        <authorList>
            <person name="Grover C.E."/>
            <person name="Arick M.A. 2nd"/>
            <person name="Thrash A."/>
            <person name="Conover J.L."/>
            <person name="Sanders W.S."/>
            <person name="Peterson D.G."/>
            <person name="Frelichowski J.E."/>
            <person name="Scheffler J.A."/>
            <person name="Scheffler B.E."/>
            <person name="Wendel J.F."/>
        </authorList>
    </citation>
    <scope>NUCLEOTIDE SEQUENCE [LARGE SCALE GENOMIC DNA]</scope>
    <source>
        <strain evidence="7">8</strain>
        <tissue evidence="7">Leaf</tissue>
    </source>
</reference>
<evidence type="ECO:0000313" key="7">
    <source>
        <dbReference type="EMBL" id="MBA0582537.1"/>
    </source>
</evidence>
<organism evidence="7 8">
    <name type="scientific">Gossypium raimondii</name>
    <name type="common">Peruvian cotton</name>
    <name type="synonym">Gossypium klotzschianum subsp. raimondii</name>
    <dbReference type="NCBI Taxonomy" id="29730"/>
    <lineage>
        <taxon>Eukaryota</taxon>
        <taxon>Viridiplantae</taxon>
        <taxon>Streptophyta</taxon>
        <taxon>Embryophyta</taxon>
        <taxon>Tracheophyta</taxon>
        <taxon>Spermatophyta</taxon>
        <taxon>Magnoliopsida</taxon>
        <taxon>eudicotyledons</taxon>
        <taxon>Gunneridae</taxon>
        <taxon>Pentapetalae</taxon>
        <taxon>rosids</taxon>
        <taxon>malvids</taxon>
        <taxon>Malvales</taxon>
        <taxon>Malvaceae</taxon>
        <taxon>Malvoideae</taxon>
        <taxon>Gossypium</taxon>
    </lineage>
</organism>
<dbReference type="InterPro" id="IPR035979">
    <property type="entry name" value="RBD_domain_sf"/>
</dbReference>
<dbReference type="PROSITE" id="PS50102">
    <property type="entry name" value="RRM"/>
    <property type="match status" value="1"/>
</dbReference>